<keyword evidence="2" id="KW-1185">Reference proteome</keyword>
<organism evidence="1 2">
    <name type="scientific">Nephila pilipes</name>
    <name type="common">Giant wood spider</name>
    <name type="synonym">Nephila maculata</name>
    <dbReference type="NCBI Taxonomy" id="299642"/>
    <lineage>
        <taxon>Eukaryota</taxon>
        <taxon>Metazoa</taxon>
        <taxon>Ecdysozoa</taxon>
        <taxon>Arthropoda</taxon>
        <taxon>Chelicerata</taxon>
        <taxon>Arachnida</taxon>
        <taxon>Araneae</taxon>
        <taxon>Araneomorphae</taxon>
        <taxon>Entelegynae</taxon>
        <taxon>Araneoidea</taxon>
        <taxon>Nephilidae</taxon>
        <taxon>Nephila</taxon>
    </lineage>
</organism>
<protein>
    <submittedName>
        <fullName evidence="1">Uncharacterized protein</fullName>
    </submittedName>
</protein>
<evidence type="ECO:0000313" key="2">
    <source>
        <dbReference type="Proteomes" id="UP000887013"/>
    </source>
</evidence>
<name>A0A8X6T8M5_NEPPI</name>
<gene>
    <name evidence="1" type="ORF">NPIL_469051</name>
</gene>
<comment type="caution">
    <text evidence="1">The sequence shown here is derived from an EMBL/GenBank/DDBJ whole genome shotgun (WGS) entry which is preliminary data.</text>
</comment>
<dbReference type="EMBL" id="BMAW01003164">
    <property type="protein sequence ID" value="GFS82103.1"/>
    <property type="molecule type" value="Genomic_DNA"/>
</dbReference>
<proteinExistence type="predicted"/>
<dbReference type="Proteomes" id="UP000887013">
    <property type="component" value="Unassembled WGS sequence"/>
</dbReference>
<reference evidence="1" key="1">
    <citation type="submission" date="2020-08" db="EMBL/GenBank/DDBJ databases">
        <title>Multicomponent nature underlies the extraordinary mechanical properties of spider dragline silk.</title>
        <authorList>
            <person name="Kono N."/>
            <person name="Nakamura H."/>
            <person name="Mori M."/>
            <person name="Yoshida Y."/>
            <person name="Ohtoshi R."/>
            <person name="Malay A.D."/>
            <person name="Moran D.A.P."/>
            <person name="Tomita M."/>
            <person name="Numata K."/>
            <person name="Arakawa K."/>
        </authorList>
    </citation>
    <scope>NUCLEOTIDE SEQUENCE</scope>
</reference>
<dbReference type="AlphaFoldDB" id="A0A8X6T8M5"/>
<evidence type="ECO:0000313" key="1">
    <source>
        <dbReference type="EMBL" id="GFS82103.1"/>
    </source>
</evidence>
<accession>A0A8X6T8M5</accession>
<sequence>MKDYRRIHRVEDSSFVVEGVILRRSEDLRLSAGCEEYHSIAFADWGIFRADAAWHDLARRWACISSGDRTVSASPLNV</sequence>